<keyword evidence="1" id="KW-0813">Transport</keyword>
<keyword evidence="3" id="KW-0998">Cell outer membrane</keyword>
<proteinExistence type="predicted"/>
<organism evidence="6">
    <name type="scientific">hydrothermal vent metagenome</name>
    <dbReference type="NCBI Taxonomy" id="652676"/>
    <lineage>
        <taxon>unclassified sequences</taxon>
        <taxon>metagenomes</taxon>
        <taxon>ecological metagenomes</taxon>
    </lineage>
</organism>
<evidence type="ECO:0000259" key="5">
    <source>
        <dbReference type="SMART" id="SM00965"/>
    </source>
</evidence>
<evidence type="ECO:0000256" key="3">
    <source>
        <dbReference type="ARBA" id="ARBA00023237"/>
    </source>
</evidence>
<dbReference type="PANTHER" id="PTHR30604">
    <property type="entry name" value="PROTEIN TRANSPORT PROTEIN HOFQ"/>
    <property type="match status" value="1"/>
</dbReference>
<accession>A0A3B0VK20</accession>
<dbReference type="AlphaFoldDB" id="A0A3B0VK20"/>
<dbReference type="InterPro" id="IPR011990">
    <property type="entry name" value="TPR-like_helical_dom_sf"/>
</dbReference>
<reference evidence="6" key="1">
    <citation type="submission" date="2018-06" db="EMBL/GenBank/DDBJ databases">
        <authorList>
            <person name="Zhirakovskaya E."/>
        </authorList>
    </citation>
    <scope>NUCLEOTIDE SEQUENCE</scope>
</reference>
<keyword evidence="2 4" id="KW-0472">Membrane</keyword>
<evidence type="ECO:0000256" key="2">
    <source>
        <dbReference type="ARBA" id="ARBA00023136"/>
    </source>
</evidence>
<dbReference type="InterPro" id="IPR011662">
    <property type="entry name" value="Secretin/TonB_short_N"/>
</dbReference>
<dbReference type="SMART" id="SM00028">
    <property type="entry name" value="TPR"/>
    <property type="match status" value="3"/>
</dbReference>
<feature type="domain" description="Secretin/TonB short N-terminal" evidence="5">
    <location>
        <begin position="264"/>
        <end position="312"/>
    </location>
</feature>
<evidence type="ECO:0000256" key="4">
    <source>
        <dbReference type="SAM" id="Phobius"/>
    </source>
</evidence>
<keyword evidence="4" id="KW-1133">Transmembrane helix</keyword>
<dbReference type="Gene3D" id="3.30.1370.130">
    <property type="match status" value="1"/>
</dbReference>
<protein>
    <submittedName>
        <fullName evidence="6">Type IV pilus biogenesis protein PilQ</fullName>
    </submittedName>
</protein>
<dbReference type="SMART" id="SM00965">
    <property type="entry name" value="STN"/>
    <property type="match status" value="1"/>
</dbReference>
<name>A0A3B0VK20_9ZZZZ</name>
<dbReference type="PROSITE" id="PS50005">
    <property type="entry name" value="TPR"/>
    <property type="match status" value="1"/>
</dbReference>
<evidence type="ECO:0000256" key="1">
    <source>
        <dbReference type="ARBA" id="ARBA00022448"/>
    </source>
</evidence>
<dbReference type="EMBL" id="UOEY01000112">
    <property type="protein sequence ID" value="VAW40880.1"/>
    <property type="molecule type" value="Genomic_DNA"/>
</dbReference>
<sequence length="543" mass="60593">MFLFSSLFPRESSFLYIFNLVTVLIISMFMIEMTHPAPVRAEAVLNNQLAGISTETTGNVLKIRIKGSMEPVYTAYELFGPDRIVVDIANSSIAEPGKLKLPAGIPVTLKVTSITDTTPPRERFEFVVTKKPFSFKVKRVNDDIVLTLDTSTPTPARVAATGKSTAATVVAATGKNTGSKTTTDQLGSLIVQKQSIENQLSRASSLAATPTRTAGIAQAHNNTNKKSLQDSFSFGGYNKKRISVDFYKIDLHNVFRLLGKVSHKNFVVDDSVTGSLTLSLNNVPWDFALDIILNLKDLQKEERFNTIVILPRNKQFNWPARAEDNLSFQEDKNISTRQAIIIQRQQNIPPAVVEAKVLIQQGHDFEKNEDYENALEKYQAAFEKWPKNERLANKIASIYLVRFRQNAKALFYAKKALKLNPDDSNAALNAAIALANMQKNEAAQQYFDQSVSVKKPSREALQSYAAFSEQRNRFAAALKLLARVDMQYGENLDSMVAEARILDKQGKRESATAKYKTILLSGYHVPPDLRKYIQGRIALSQSM</sequence>
<dbReference type="Gene3D" id="1.25.40.10">
    <property type="entry name" value="Tetratricopeptide repeat domain"/>
    <property type="match status" value="1"/>
</dbReference>
<dbReference type="PANTHER" id="PTHR30604:SF1">
    <property type="entry name" value="DNA UTILIZATION PROTEIN HOFQ"/>
    <property type="match status" value="1"/>
</dbReference>
<keyword evidence="4" id="KW-0812">Transmembrane</keyword>
<dbReference type="Pfam" id="PF07660">
    <property type="entry name" value="STN"/>
    <property type="match status" value="1"/>
</dbReference>
<evidence type="ECO:0000313" key="6">
    <source>
        <dbReference type="EMBL" id="VAW40880.1"/>
    </source>
</evidence>
<dbReference type="InterPro" id="IPR051808">
    <property type="entry name" value="Type_IV_pilus_biogenesis"/>
</dbReference>
<dbReference type="GO" id="GO:0019867">
    <property type="term" value="C:outer membrane"/>
    <property type="evidence" value="ECO:0007669"/>
    <property type="project" value="InterPro"/>
</dbReference>
<dbReference type="Gene3D" id="2.60.40.3500">
    <property type="match status" value="1"/>
</dbReference>
<dbReference type="InterPro" id="IPR019734">
    <property type="entry name" value="TPR_rpt"/>
</dbReference>
<gene>
    <name evidence="6" type="ORF">MNBD_DELTA04-1055</name>
</gene>
<feature type="transmembrane region" description="Helical" evidence="4">
    <location>
        <begin position="12"/>
        <end position="31"/>
    </location>
</feature>
<dbReference type="SUPFAM" id="SSF48452">
    <property type="entry name" value="TPR-like"/>
    <property type="match status" value="1"/>
</dbReference>